<protein>
    <recommendedName>
        <fullName evidence="4">K Homology domain-containing protein</fullName>
    </recommendedName>
</protein>
<feature type="compositionally biased region" description="Basic and acidic residues" evidence="3">
    <location>
        <begin position="10"/>
        <end position="22"/>
    </location>
</feature>
<dbReference type="InterPro" id="IPR004087">
    <property type="entry name" value="KH_dom"/>
</dbReference>
<feature type="domain" description="K Homology" evidence="4">
    <location>
        <begin position="314"/>
        <end position="387"/>
    </location>
</feature>
<dbReference type="PROSITE" id="PS50084">
    <property type="entry name" value="KH_TYPE_1"/>
    <property type="match status" value="5"/>
</dbReference>
<dbReference type="OMA" id="IKSMRND"/>
<evidence type="ECO:0000259" key="4">
    <source>
        <dbReference type="SMART" id="SM00322"/>
    </source>
</evidence>
<dbReference type="CDD" id="cd22459">
    <property type="entry name" value="KH-I_PEPPER_rpt1_like"/>
    <property type="match status" value="1"/>
</dbReference>
<evidence type="ECO:0000256" key="3">
    <source>
        <dbReference type="SAM" id="MobiDB-lite"/>
    </source>
</evidence>
<dbReference type="SUPFAM" id="SSF54791">
    <property type="entry name" value="Eukaryotic type KH-domain (KH-domain type I)"/>
    <property type="match status" value="5"/>
</dbReference>
<accession>B8LK75</accession>
<evidence type="ECO:0000256" key="2">
    <source>
        <dbReference type="PROSITE-ProRule" id="PRU00117"/>
    </source>
</evidence>
<keyword evidence="1" id="KW-0677">Repeat</keyword>
<proteinExistence type="evidence at transcript level"/>
<feature type="domain" description="K Homology" evidence="4">
    <location>
        <begin position="143"/>
        <end position="218"/>
    </location>
</feature>
<dbReference type="Gene3D" id="3.30.1370.10">
    <property type="entry name" value="K Homology domain, type 1"/>
    <property type="match status" value="5"/>
</dbReference>
<feature type="domain" description="K Homology" evidence="4">
    <location>
        <begin position="40"/>
        <end position="110"/>
    </location>
</feature>
<dbReference type="EMBL" id="EF676132">
    <property type="protein sequence ID" value="ABR16055.1"/>
    <property type="molecule type" value="mRNA"/>
</dbReference>
<dbReference type="GO" id="GO:0003723">
    <property type="term" value="F:RNA binding"/>
    <property type="evidence" value="ECO:0007669"/>
    <property type="project" value="UniProtKB-UniRule"/>
</dbReference>
<dbReference type="InterPro" id="IPR036612">
    <property type="entry name" value="KH_dom_type_1_sf"/>
</dbReference>
<feature type="domain" description="K Homology" evidence="4">
    <location>
        <begin position="566"/>
        <end position="636"/>
    </location>
</feature>
<dbReference type="SMART" id="SM00322">
    <property type="entry name" value="KH"/>
    <property type="match status" value="5"/>
</dbReference>
<dbReference type="AlphaFoldDB" id="B8LK75"/>
<feature type="compositionally biased region" description="Acidic residues" evidence="3">
    <location>
        <begin position="102"/>
        <end position="111"/>
    </location>
</feature>
<dbReference type="PANTHER" id="PTHR10288">
    <property type="entry name" value="KH DOMAIN CONTAINING RNA BINDING PROTEIN"/>
    <property type="match status" value="1"/>
</dbReference>
<feature type="region of interest" description="Disordered" evidence="3">
    <location>
        <begin position="1"/>
        <end position="38"/>
    </location>
</feature>
<evidence type="ECO:0000313" key="5">
    <source>
        <dbReference type="EMBL" id="ABR16055.1"/>
    </source>
</evidence>
<sequence length="650" mass="69137">MAGLYSGKRTRTEHDLAENNDRNKRRNSGTGREQTMPGADSTVYRILCPSNVIGSVIGKGGKVIKSMRQETRSKIRVADAVPGVDERVIVIFSSPLSKDKEKDDDDDDNENEPVCPAQDGLLRVHSVIVQESSGKDNDADKKRPQDARLLVANSQIGSLIGKGGNNIQKLRSESGAQIQIPRKDELPGCAFSFDELVVISGDAAAVKKALYAVSAFLFKHPPKEQIPWSVILPETNQSSLPPSGVPTFPPANYLPQGDSLFGHHNLSAPILGYASRLPGLGGYGSEAGSAWPLSNPALPSFSKFGNSTTKKTSEEFSIRVLCPNDKIGGVIGKGGNTIKSMRNDTGASIRVEDAQTESDERVIVVSATELADDRVSPTIEAVLLLQGKTSGTTDKDGAISTRFLVPSKHIGCLLGKGGNIISEMRKQTRANIRIFRKDERPICVSENEELVQVTGEPGVAKDALIQILKRLRENIFKDKDGASNTDSVLPLSSLSVPSAVPLSSSYGTRKYDIVSPRGAIAGRSAAGLSGFGALQAGTGSYASLQPYAPTRTFGIGLSGGHLNSSLAPSHEFAIPNSAVSSVLGRGGSNISHIREISGATVKLRDPITGASDRVVEISGTPEQSHAAQSLIQAFMLTGQSQQSRMTSRTY</sequence>
<dbReference type="CDD" id="cd22462">
    <property type="entry name" value="KH-I_HEN4_like_rpt5"/>
    <property type="match status" value="1"/>
</dbReference>
<name>B8LK75_PICSI</name>
<dbReference type="CDD" id="cd22460">
    <property type="entry name" value="KH-I_PEPPER_rpt2_like"/>
    <property type="match status" value="2"/>
</dbReference>
<dbReference type="Pfam" id="PF00013">
    <property type="entry name" value="KH_1"/>
    <property type="match status" value="5"/>
</dbReference>
<dbReference type="InterPro" id="IPR004088">
    <property type="entry name" value="KH_dom_type_1"/>
</dbReference>
<evidence type="ECO:0000256" key="1">
    <source>
        <dbReference type="ARBA" id="ARBA00022737"/>
    </source>
</evidence>
<keyword evidence="2" id="KW-0694">RNA-binding</keyword>
<reference evidence="5" key="1">
    <citation type="submission" date="2007-06" db="EMBL/GenBank/DDBJ databases">
        <title>Full length cDNA sequences from Sitka Spruce (Picea sitchensis).</title>
        <authorList>
            <person name="Ralph S.G."/>
            <person name="Chun H.E."/>
            <person name="Liao N."/>
            <person name="Ali J."/>
            <person name="Reid K."/>
            <person name="Kolosova N."/>
            <person name="Cooper N."/>
            <person name="Cullis C."/>
            <person name="Jancsik S."/>
            <person name="Moore R."/>
            <person name="Mayo M."/>
            <person name="Wagner S."/>
            <person name="Holt R.A."/>
            <person name="Jones S.J.M."/>
            <person name="Marra M.A."/>
            <person name="Ritland C.E."/>
            <person name="Ritland K."/>
            <person name="Bohlmann J."/>
        </authorList>
    </citation>
    <scope>NUCLEOTIDE SEQUENCE</scope>
    <source>
        <tissue evidence="5">Green portion of the leader tissue</tissue>
    </source>
</reference>
<feature type="region of interest" description="Disordered" evidence="3">
    <location>
        <begin position="95"/>
        <end position="116"/>
    </location>
</feature>
<feature type="domain" description="K Homology" evidence="4">
    <location>
        <begin position="397"/>
        <end position="472"/>
    </location>
</feature>
<organism evidence="5">
    <name type="scientific">Picea sitchensis</name>
    <name type="common">Sitka spruce</name>
    <name type="synonym">Pinus sitchensis</name>
    <dbReference type="NCBI Taxonomy" id="3332"/>
    <lineage>
        <taxon>Eukaryota</taxon>
        <taxon>Viridiplantae</taxon>
        <taxon>Streptophyta</taxon>
        <taxon>Embryophyta</taxon>
        <taxon>Tracheophyta</taxon>
        <taxon>Spermatophyta</taxon>
        <taxon>Pinopsida</taxon>
        <taxon>Pinidae</taxon>
        <taxon>Conifers I</taxon>
        <taxon>Pinales</taxon>
        <taxon>Pinaceae</taxon>
        <taxon>Picea</taxon>
    </lineage>
</organism>